<protein>
    <submittedName>
        <fullName evidence="1">Uncharacterized protein</fullName>
    </submittedName>
</protein>
<accession>A0AAV7LMQ2</accession>
<name>A0AAV7LMQ2_PLEWA</name>
<dbReference type="AlphaFoldDB" id="A0AAV7LMQ2"/>
<sequence length="67" mass="7736">MCRKIHLWYLFCTAGEARFGTARFDTTGYGMDWHCQARLDTGWHTVHMARGQLSSQNASVEVELQEE</sequence>
<comment type="caution">
    <text evidence="1">The sequence shown here is derived from an EMBL/GenBank/DDBJ whole genome shotgun (WGS) entry which is preliminary data.</text>
</comment>
<keyword evidence="2" id="KW-1185">Reference proteome</keyword>
<dbReference type="Proteomes" id="UP001066276">
    <property type="component" value="Chromosome 11"/>
</dbReference>
<evidence type="ECO:0000313" key="1">
    <source>
        <dbReference type="EMBL" id="KAJ1091810.1"/>
    </source>
</evidence>
<proteinExistence type="predicted"/>
<evidence type="ECO:0000313" key="2">
    <source>
        <dbReference type="Proteomes" id="UP001066276"/>
    </source>
</evidence>
<organism evidence="1 2">
    <name type="scientific">Pleurodeles waltl</name>
    <name type="common">Iberian ribbed newt</name>
    <dbReference type="NCBI Taxonomy" id="8319"/>
    <lineage>
        <taxon>Eukaryota</taxon>
        <taxon>Metazoa</taxon>
        <taxon>Chordata</taxon>
        <taxon>Craniata</taxon>
        <taxon>Vertebrata</taxon>
        <taxon>Euteleostomi</taxon>
        <taxon>Amphibia</taxon>
        <taxon>Batrachia</taxon>
        <taxon>Caudata</taxon>
        <taxon>Salamandroidea</taxon>
        <taxon>Salamandridae</taxon>
        <taxon>Pleurodelinae</taxon>
        <taxon>Pleurodeles</taxon>
    </lineage>
</organism>
<gene>
    <name evidence="1" type="ORF">NDU88_004925</name>
</gene>
<reference evidence="1" key="1">
    <citation type="journal article" date="2022" name="bioRxiv">
        <title>Sequencing and chromosome-scale assembly of the giantPleurodeles waltlgenome.</title>
        <authorList>
            <person name="Brown T."/>
            <person name="Elewa A."/>
            <person name="Iarovenko S."/>
            <person name="Subramanian E."/>
            <person name="Araus A.J."/>
            <person name="Petzold A."/>
            <person name="Susuki M."/>
            <person name="Suzuki K.-i.T."/>
            <person name="Hayashi T."/>
            <person name="Toyoda A."/>
            <person name="Oliveira C."/>
            <person name="Osipova E."/>
            <person name="Leigh N.D."/>
            <person name="Simon A."/>
            <person name="Yun M.H."/>
        </authorList>
    </citation>
    <scope>NUCLEOTIDE SEQUENCE</scope>
    <source>
        <strain evidence="1">20211129_DDA</strain>
        <tissue evidence="1">Liver</tissue>
    </source>
</reference>
<dbReference type="EMBL" id="JANPWB010000015">
    <property type="protein sequence ID" value="KAJ1091810.1"/>
    <property type="molecule type" value="Genomic_DNA"/>
</dbReference>